<organism evidence="2 3">
    <name type="scientific">Marilutibacter chinensis</name>
    <dbReference type="NCBI Taxonomy" id="2912247"/>
    <lineage>
        <taxon>Bacteria</taxon>
        <taxon>Pseudomonadati</taxon>
        <taxon>Pseudomonadota</taxon>
        <taxon>Gammaproteobacteria</taxon>
        <taxon>Lysobacterales</taxon>
        <taxon>Lysobacteraceae</taxon>
        <taxon>Marilutibacter</taxon>
    </lineage>
</organism>
<feature type="chain" id="PRO_5045247726" evidence="1">
    <location>
        <begin position="23"/>
        <end position="236"/>
    </location>
</feature>
<comment type="caution">
    <text evidence="2">The sequence shown here is derived from an EMBL/GenBank/DDBJ whole genome shotgun (WGS) entry which is preliminary data.</text>
</comment>
<protein>
    <submittedName>
        <fullName evidence="2">Fatty acyl CoA synthetase</fullName>
    </submittedName>
</protein>
<dbReference type="InterPro" id="IPR004564">
    <property type="entry name" value="OM_lipoprot_carrier_LolA-like"/>
</dbReference>
<evidence type="ECO:0000256" key="1">
    <source>
        <dbReference type="SAM" id="SignalP"/>
    </source>
</evidence>
<sequence length="236" mass="25259">MPIRAMLQALILAALAAPPLHAAPPERGGDGSDVVGAPADADWVLARIARPAPARTPFLELRDSALLKEPLRILGEYRREAGDSLVRQVNSPYRETTTIANGMVRIERAGRAPRSFAMSRAPELAALQASFGALLAGDRARLERHYRIEVDGSRRDWALVLTPRDAALAGRVAAVTLHGRGAELRCIESAPVDGREQRSLLAGAVADAEGVDDPATLQALCHGETDRSRGEWGGSR</sequence>
<keyword evidence="1" id="KW-0732">Signal</keyword>
<dbReference type="Proteomes" id="UP001430796">
    <property type="component" value="Unassembled WGS sequence"/>
</dbReference>
<keyword evidence="3" id="KW-1185">Reference proteome</keyword>
<reference evidence="2 3" key="3">
    <citation type="submission" date="2022-01" db="EMBL/GenBank/DDBJ databases">
        <authorList>
            <person name="Zhou L.Y."/>
        </authorList>
    </citation>
    <scope>NUCLEOTIDE SEQUENCE [LARGE SCALE GENOMIC DNA]</scope>
    <source>
        <strain evidence="2 3">TLK-CK17</strain>
    </source>
</reference>
<name>A0ABS9HTL9_9GAMM</name>
<accession>A0ABS9HTL9</accession>
<dbReference type="RefSeq" id="WP_237054112.1">
    <property type="nucleotide sequence ID" value="NZ_JAKJPO010000003.1"/>
</dbReference>
<feature type="signal peptide" evidence="1">
    <location>
        <begin position="1"/>
        <end position="22"/>
    </location>
</feature>
<dbReference type="EMBL" id="JAKJPO010000003">
    <property type="protein sequence ID" value="MCF7221697.1"/>
    <property type="molecule type" value="Genomic_DNA"/>
</dbReference>
<proteinExistence type="predicted"/>
<evidence type="ECO:0000313" key="3">
    <source>
        <dbReference type="Proteomes" id="UP001430796"/>
    </source>
</evidence>
<reference evidence="3" key="2">
    <citation type="submission" date="2022-01" db="EMBL/GenBank/DDBJ databases">
        <title>Lysobacter chinensis sp. nov., a bacterium isolated from cow dung compost.</title>
        <authorList>
            <person name="Zhou L.Y."/>
        </authorList>
    </citation>
    <scope>NUCLEOTIDE SEQUENCE [LARGE SCALE GENOMIC DNA]</scope>
    <source>
        <strain evidence="3">TLK-CK17</strain>
    </source>
</reference>
<evidence type="ECO:0000313" key="2">
    <source>
        <dbReference type="EMBL" id="MCF7221697.1"/>
    </source>
</evidence>
<reference evidence="2 3" key="1">
    <citation type="submission" date="2022-01" db="EMBL/GenBank/DDBJ databases">
        <title>Lysobacter chinensis sp. nov., a bacterium isolated from cow dung compost.</title>
        <authorList>
            <person name="Liu Y."/>
        </authorList>
    </citation>
    <scope>NUCLEOTIDE SEQUENCE [LARGE SCALE GENOMIC DNA]</scope>
    <source>
        <strain evidence="2 3">TLK-CK17</strain>
    </source>
</reference>
<dbReference type="Pfam" id="PF19574">
    <property type="entry name" value="LolA_3"/>
    <property type="match status" value="1"/>
</dbReference>
<gene>
    <name evidence="2" type="ORF">L3V18_07835</name>
</gene>